<organism evidence="2 3">
    <name type="scientific">Fodinibius salipaludis</name>
    <dbReference type="NCBI Taxonomy" id="2032627"/>
    <lineage>
        <taxon>Bacteria</taxon>
        <taxon>Pseudomonadati</taxon>
        <taxon>Balneolota</taxon>
        <taxon>Balneolia</taxon>
        <taxon>Balneolales</taxon>
        <taxon>Balneolaceae</taxon>
        <taxon>Fodinibius</taxon>
    </lineage>
</organism>
<name>A0A2A2G802_9BACT</name>
<keyword evidence="1" id="KW-0472">Membrane</keyword>
<comment type="caution">
    <text evidence="2">The sequence shown here is derived from an EMBL/GenBank/DDBJ whole genome shotgun (WGS) entry which is preliminary data.</text>
</comment>
<feature type="transmembrane region" description="Helical" evidence="1">
    <location>
        <begin position="100"/>
        <end position="120"/>
    </location>
</feature>
<evidence type="ECO:0000313" key="2">
    <source>
        <dbReference type="EMBL" id="PAU92975.1"/>
    </source>
</evidence>
<reference evidence="2 3" key="1">
    <citation type="submission" date="2017-08" db="EMBL/GenBank/DDBJ databases">
        <title>Aliifodinibius alkalisoli sp. nov., isolated from saline alkaline soil.</title>
        <authorList>
            <person name="Liu D."/>
            <person name="Zhang G."/>
        </authorList>
    </citation>
    <scope>NUCLEOTIDE SEQUENCE [LARGE SCALE GENOMIC DNA]</scope>
    <source>
        <strain evidence="2 3">WN023</strain>
    </source>
</reference>
<feature type="transmembrane region" description="Helical" evidence="1">
    <location>
        <begin position="61"/>
        <end position="88"/>
    </location>
</feature>
<feature type="transmembrane region" description="Helical" evidence="1">
    <location>
        <begin position="189"/>
        <end position="212"/>
    </location>
</feature>
<protein>
    <recommendedName>
        <fullName evidence="4">Yip1 domain-containing protein</fullName>
    </recommendedName>
</protein>
<accession>A0A2A2G802</accession>
<feature type="transmembrane region" description="Helical" evidence="1">
    <location>
        <begin position="12"/>
        <end position="33"/>
    </location>
</feature>
<keyword evidence="1" id="KW-0812">Transmembrane</keyword>
<sequence>MKISINRCNGWIIFSIVVFIYLLFSVIIDQYIFGKEVYIRSFSDQLTQESLEAMLGFQERYWWFGYVFTPLLLLIKLSFATVCISIGTVLSNVEFHFKNIFKVVLLAEVVFIVAQTLYLVNLSFHLDTLTLETASNYYPLTILSYFGTENVVQWLQYPLQTLNLFEVAYIVVISWLLSKQWKEDFAESMLVVLPSYATGLILWLVFVAFITLQVS</sequence>
<gene>
    <name evidence="2" type="ORF">CK503_13695</name>
</gene>
<proteinExistence type="predicted"/>
<dbReference type="Proteomes" id="UP000218831">
    <property type="component" value="Unassembled WGS sequence"/>
</dbReference>
<evidence type="ECO:0008006" key="4">
    <source>
        <dbReference type="Google" id="ProtNLM"/>
    </source>
</evidence>
<keyword evidence="1" id="KW-1133">Transmembrane helix</keyword>
<evidence type="ECO:0000256" key="1">
    <source>
        <dbReference type="SAM" id="Phobius"/>
    </source>
</evidence>
<feature type="transmembrane region" description="Helical" evidence="1">
    <location>
        <begin position="157"/>
        <end position="177"/>
    </location>
</feature>
<dbReference type="AlphaFoldDB" id="A0A2A2G802"/>
<dbReference type="EMBL" id="NSKE01000011">
    <property type="protein sequence ID" value="PAU92975.1"/>
    <property type="molecule type" value="Genomic_DNA"/>
</dbReference>
<evidence type="ECO:0000313" key="3">
    <source>
        <dbReference type="Proteomes" id="UP000218831"/>
    </source>
</evidence>
<keyword evidence="3" id="KW-1185">Reference proteome</keyword>